<keyword evidence="4" id="KW-0378">Hydrolase</keyword>
<keyword evidence="5" id="KW-1185">Reference proteome</keyword>
<dbReference type="CDD" id="cd19499">
    <property type="entry name" value="RecA-like_ClpB_Hsp104-like"/>
    <property type="match status" value="1"/>
</dbReference>
<dbReference type="GO" id="GO:0034605">
    <property type="term" value="P:cellular response to heat"/>
    <property type="evidence" value="ECO:0007669"/>
    <property type="project" value="TreeGrafter"/>
</dbReference>
<dbReference type="EMBL" id="JAEHHL010000001">
    <property type="protein sequence ID" value="MBK0398144.1"/>
    <property type="molecule type" value="Genomic_DNA"/>
</dbReference>
<evidence type="ECO:0000256" key="1">
    <source>
        <dbReference type="ARBA" id="ARBA00022741"/>
    </source>
</evidence>
<accession>A0A8J7M4I8</accession>
<dbReference type="RefSeq" id="WP_200606854.1">
    <property type="nucleotide sequence ID" value="NZ_JAEHHL010000001.1"/>
</dbReference>
<sequence length="621" mass="68046">MRREETGIAPAQGGKPFPAPLWLRRIELDLAVRSQFAVSGNIRDLFAVDGPRGPQFLPAADALWSMLEPRGFAGLLVHDPLVGMQLHPGASCAVAGALGTAGVELGGPGRDLGRLAHDLLRIAELATPPVAVLLDYASHLCAGEPQAGTAREDFFIALDKMSHALGAPREQRADGRPPARNPIIWLLKGPHDLPDWFVIGNEAISRVTADLPDIEERYLMAATRAAQFRDYRSLSSADVSKALEQYALETEGMTLRAVHAISELARAEGIGLAQVSDAVRAYRVGTPRNPWSSGIVRRRIGEGAEILGRRVKGQPNALRKTIDILTRSVMGLSGAQTSSRHNRPRGVLFFAGPTGVGKTELAKSVTELLFGDETAYHRFDMSEFSSENSESRLIGAPPGYAGYQAGGELVNAARSRPFSVFLFDEIEKAHPRILDKFLQIVDEGRLTDQRGETVTFSESLIIFTSNMGIVGDDRTNNMAMNVLPSDSYEEMEHKIVTAIRDHFRIHLKRPELINRIGQNIIIFEFIRASTALMIFESIMKRVLIAVREEHGVAIDFTEKALSEIEELCTYDLFDGGRGIGNRVETVFVNPLAHALFDRPDARSLKITGLDHSGPEIRLVCA</sequence>
<dbReference type="InterPro" id="IPR050130">
    <property type="entry name" value="ClpA_ClpB"/>
</dbReference>
<dbReference type="GO" id="GO:0006508">
    <property type="term" value="P:proteolysis"/>
    <property type="evidence" value="ECO:0007669"/>
    <property type="project" value="UniProtKB-KW"/>
</dbReference>
<evidence type="ECO:0000313" key="4">
    <source>
        <dbReference type="EMBL" id="MBK0398144.1"/>
    </source>
</evidence>
<proteinExistence type="predicted"/>
<dbReference type="InterPro" id="IPR027417">
    <property type="entry name" value="P-loop_NTPase"/>
</dbReference>
<keyword evidence="1" id="KW-0547">Nucleotide-binding</keyword>
<reference evidence="4" key="1">
    <citation type="submission" date="2020-12" db="EMBL/GenBank/DDBJ databases">
        <title>Bacterial taxonomy.</title>
        <authorList>
            <person name="Pan X."/>
        </authorList>
    </citation>
    <scope>NUCLEOTIDE SEQUENCE</scope>
    <source>
        <strain evidence="4">M0105</strain>
    </source>
</reference>
<keyword evidence="4" id="KW-0645">Protease</keyword>
<dbReference type="AlphaFoldDB" id="A0A8J7M4I8"/>
<dbReference type="GO" id="GO:0005737">
    <property type="term" value="C:cytoplasm"/>
    <property type="evidence" value="ECO:0007669"/>
    <property type="project" value="TreeGrafter"/>
</dbReference>
<organism evidence="4 5">
    <name type="scientific">Thermohalobaculum xanthum</name>
    <dbReference type="NCBI Taxonomy" id="2753746"/>
    <lineage>
        <taxon>Bacteria</taxon>
        <taxon>Pseudomonadati</taxon>
        <taxon>Pseudomonadota</taxon>
        <taxon>Alphaproteobacteria</taxon>
        <taxon>Rhodobacterales</taxon>
        <taxon>Paracoccaceae</taxon>
        <taxon>Thermohalobaculum</taxon>
    </lineage>
</organism>
<name>A0A8J7M4I8_9RHOB</name>
<dbReference type="SUPFAM" id="SSF52540">
    <property type="entry name" value="P-loop containing nucleoside triphosphate hydrolases"/>
    <property type="match status" value="1"/>
</dbReference>
<dbReference type="GO" id="GO:0016887">
    <property type="term" value="F:ATP hydrolysis activity"/>
    <property type="evidence" value="ECO:0007669"/>
    <property type="project" value="InterPro"/>
</dbReference>
<dbReference type="InterPro" id="IPR003959">
    <property type="entry name" value="ATPase_AAA_core"/>
</dbReference>
<keyword evidence="2 4" id="KW-0067">ATP-binding</keyword>
<dbReference type="Pfam" id="PF07724">
    <property type="entry name" value="AAA_2"/>
    <property type="match status" value="1"/>
</dbReference>
<dbReference type="GO" id="GO:0005524">
    <property type="term" value="F:ATP binding"/>
    <property type="evidence" value="ECO:0007669"/>
    <property type="project" value="UniProtKB-KW"/>
</dbReference>
<comment type="caution">
    <text evidence="4">The sequence shown here is derived from an EMBL/GenBank/DDBJ whole genome shotgun (WGS) entry which is preliminary data.</text>
</comment>
<dbReference type="GO" id="GO:0008233">
    <property type="term" value="F:peptidase activity"/>
    <property type="evidence" value="ECO:0007669"/>
    <property type="project" value="UniProtKB-KW"/>
</dbReference>
<dbReference type="Gene3D" id="3.40.50.300">
    <property type="entry name" value="P-loop containing nucleotide triphosphate hydrolases"/>
    <property type="match status" value="1"/>
</dbReference>
<evidence type="ECO:0000256" key="2">
    <source>
        <dbReference type="ARBA" id="ARBA00022840"/>
    </source>
</evidence>
<dbReference type="SMART" id="SM00382">
    <property type="entry name" value="AAA"/>
    <property type="match status" value="1"/>
</dbReference>
<dbReference type="InterPro" id="IPR003593">
    <property type="entry name" value="AAA+_ATPase"/>
</dbReference>
<dbReference type="InterPro" id="IPR001270">
    <property type="entry name" value="ClpA/B"/>
</dbReference>
<protein>
    <submittedName>
        <fullName evidence="4">ATP-dependent Clp protease ATP-binding subunit</fullName>
    </submittedName>
</protein>
<evidence type="ECO:0000259" key="3">
    <source>
        <dbReference type="SMART" id="SM00382"/>
    </source>
</evidence>
<dbReference type="PANTHER" id="PTHR11638:SF18">
    <property type="entry name" value="HEAT SHOCK PROTEIN 104"/>
    <property type="match status" value="1"/>
</dbReference>
<evidence type="ECO:0000313" key="5">
    <source>
        <dbReference type="Proteomes" id="UP000655420"/>
    </source>
</evidence>
<dbReference type="Proteomes" id="UP000655420">
    <property type="component" value="Unassembled WGS sequence"/>
</dbReference>
<dbReference type="PRINTS" id="PR00300">
    <property type="entry name" value="CLPPROTEASEA"/>
</dbReference>
<feature type="domain" description="AAA+ ATPase" evidence="3">
    <location>
        <begin position="344"/>
        <end position="511"/>
    </location>
</feature>
<dbReference type="PANTHER" id="PTHR11638">
    <property type="entry name" value="ATP-DEPENDENT CLP PROTEASE"/>
    <property type="match status" value="1"/>
</dbReference>
<gene>
    <name evidence="4" type="ORF">H0I76_02990</name>
</gene>